<gene>
    <name evidence="1" type="ORF">AQI70_06170</name>
</gene>
<dbReference type="GO" id="GO:0003677">
    <property type="term" value="F:DNA binding"/>
    <property type="evidence" value="ECO:0007669"/>
    <property type="project" value="InterPro"/>
</dbReference>
<organism evidence="1 2">
    <name type="scientific">Streptomyces curacoi</name>
    <dbReference type="NCBI Taxonomy" id="146536"/>
    <lineage>
        <taxon>Bacteria</taxon>
        <taxon>Bacillati</taxon>
        <taxon>Actinomycetota</taxon>
        <taxon>Actinomycetes</taxon>
        <taxon>Kitasatosporales</taxon>
        <taxon>Streptomycetaceae</taxon>
        <taxon>Streptomyces</taxon>
    </lineage>
</organism>
<dbReference type="Gene3D" id="3.30.870.10">
    <property type="entry name" value="Endonuclease Chain A"/>
    <property type="match status" value="1"/>
</dbReference>
<dbReference type="InterPro" id="IPR051797">
    <property type="entry name" value="TrmB-like"/>
</dbReference>
<comment type="caution">
    <text evidence="1">The sequence shown here is derived from an EMBL/GenBank/DDBJ whole genome shotgun (WGS) entry which is preliminary data.</text>
</comment>
<dbReference type="Proteomes" id="UP000054024">
    <property type="component" value="Unassembled WGS sequence"/>
</dbReference>
<accession>A0A117PHK6</accession>
<dbReference type="EMBL" id="LMWJ01000004">
    <property type="protein sequence ID" value="KUM79776.1"/>
    <property type="molecule type" value="Genomic_DNA"/>
</dbReference>
<dbReference type="GO" id="GO:0006355">
    <property type="term" value="P:regulation of DNA-templated transcription"/>
    <property type="evidence" value="ECO:0007669"/>
    <property type="project" value="InterPro"/>
</dbReference>
<dbReference type="SUPFAM" id="SSF46894">
    <property type="entry name" value="C-terminal effector domain of the bipartite response regulators"/>
    <property type="match status" value="1"/>
</dbReference>
<dbReference type="PANTHER" id="PTHR34293">
    <property type="entry name" value="HTH-TYPE TRANSCRIPTIONAL REGULATOR TRMBL2"/>
    <property type="match status" value="1"/>
</dbReference>
<sequence length="329" mass="35514">MPEIAPLPSTAGAAPGFPALTASARELYAACLRGGRPPGDAPPDVLDRLVALGLLVESKTEPGRLVPVDPKLAEARLGATWRTAALQLLEQAGDLSEALSPLIAEFQGNTTPVVEGDSVAYLQGKALISACVDDAVSYCTQELITAQPGGGRPANTLNAVRANVRAALSRGVSVRTLYQHTAWHAGPTREFVEEMTRLGAQVRTLDEFFERLIIVDRRTAFLPASADRNKAVMVREPAVVGFLADIFDRSWQRATEFTGQRTPERSVEITGQLRQMIVRGLIEGESDAVIAKRIGLSQRTYASHLARMKEELGVETRFQLGYQLARSGA</sequence>
<dbReference type="InterPro" id="IPR036388">
    <property type="entry name" value="WH-like_DNA-bd_sf"/>
</dbReference>
<dbReference type="SUPFAM" id="SSF56024">
    <property type="entry name" value="Phospholipase D/nuclease"/>
    <property type="match status" value="1"/>
</dbReference>
<dbReference type="RefSeq" id="WP_062145308.1">
    <property type="nucleotide sequence ID" value="NZ_KQ947985.1"/>
</dbReference>
<protein>
    <recommendedName>
        <fullName evidence="3">LuxR family transcriptional regulator</fullName>
    </recommendedName>
</protein>
<dbReference type="AlphaFoldDB" id="A0A117PHK6"/>
<reference evidence="1 2" key="1">
    <citation type="submission" date="2015-10" db="EMBL/GenBank/DDBJ databases">
        <title>Draft genome sequence of Streptomyces curacoi DSM 40107, type strain for the species Streptomyces curacoi.</title>
        <authorList>
            <person name="Ruckert C."/>
            <person name="Winkler A."/>
            <person name="Kalinowski J."/>
            <person name="Kampfer P."/>
            <person name="Glaeser S."/>
        </authorList>
    </citation>
    <scope>NUCLEOTIDE SEQUENCE [LARGE SCALE GENOMIC DNA]</scope>
    <source>
        <strain evidence="1 2">DSM 40107</strain>
    </source>
</reference>
<dbReference type="STRING" id="146536.AQI70_06170"/>
<evidence type="ECO:0008006" key="3">
    <source>
        <dbReference type="Google" id="ProtNLM"/>
    </source>
</evidence>
<dbReference type="PANTHER" id="PTHR34293:SF1">
    <property type="entry name" value="HTH-TYPE TRANSCRIPTIONAL REGULATOR TRMBL2"/>
    <property type="match status" value="1"/>
</dbReference>
<dbReference type="Gene3D" id="1.10.10.10">
    <property type="entry name" value="Winged helix-like DNA-binding domain superfamily/Winged helix DNA-binding domain"/>
    <property type="match status" value="1"/>
</dbReference>
<dbReference type="InterPro" id="IPR016032">
    <property type="entry name" value="Sig_transdc_resp-reg_C-effctor"/>
</dbReference>
<evidence type="ECO:0000313" key="1">
    <source>
        <dbReference type="EMBL" id="KUM79776.1"/>
    </source>
</evidence>
<dbReference type="OrthoDB" id="4307453at2"/>
<keyword evidence="2" id="KW-1185">Reference proteome</keyword>
<proteinExistence type="predicted"/>
<name>A0A117PHK6_9ACTN</name>
<evidence type="ECO:0000313" key="2">
    <source>
        <dbReference type="Proteomes" id="UP000054024"/>
    </source>
</evidence>